<dbReference type="GO" id="GO:0004177">
    <property type="term" value="F:aminopeptidase activity"/>
    <property type="evidence" value="ECO:0007669"/>
    <property type="project" value="UniProtKB-UniRule"/>
</dbReference>
<feature type="domain" description="AB hydrolase-1" evidence="14">
    <location>
        <begin position="41"/>
        <end position="304"/>
    </location>
</feature>
<comment type="caution">
    <text evidence="15">The sequence shown here is derived from an EMBL/GenBank/DDBJ whole genome shotgun (WGS) entry which is preliminary data.</text>
</comment>
<comment type="similarity">
    <text evidence="3 11 13">Belongs to the peptidase S33 family.</text>
</comment>
<dbReference type="GO" id="GO:0005737">
    <property type="term" value="C:cytoplasm"/>
    <property type="evidence" value="ECO:0007669"/>
    <property type="project" value="UniProtKB-SubCell"/>
</dbReference>
<dbReference type="PRINTS" id="PR00793">
    <property type="entry name" value="PROAMNOPTASE"/>
</dbReference>
<dbReference type="PANTHER" id="PTHR43722:SF1">
    <property type="entry name" value="PROLINE IMINOPEPTIDASE"/>
    <property type="match status" value="1"/>
</dbReference>
<gene>
    <name evidence="15" type="primary">pip</name>
    <name evidence="15" type="ORF">DI628_05355</name>
</gene>
<evidence type="ECO:0000256" key="3">
    <source>
        <dbReference type="ARBA" id="ARBA00010088"/>
    </source>
</evidence>
<evidence type="ECO:0000256" key="8">
    <source>
        <dbReference type="ARBA" id="ARBA00022670"/>
    </source>
</evidence>
<dbReference type="EMBL" id="VAFM01000001">
    <property type="protein sequence ID" value="TKW62046.1"/>
    <property type="molecule type" value="Genomic_DNA"/>
</dbReference>
<feature type="active site" description="Nucleophile" evidence="12">
    <location>
        <position position="115"/>
    </location>
</feature>
<dbReference type="NCBIfam" id="TIGR01249">
    <property type="entry name" value="pro_imino_pep_1"/>
    <property type="match status" value="1"/>
</dbReference>
<dbReference type="Pfam" id="PF00561">
    <property type="entry name" value="Abhydrolase_1"/>
    <property type="match status" value="1"/>
</dbReference>
<sequence>MTDTPASPLFPEFEPFATDMLEVGDGHTLYVEQSGNPDGLPVMVLHGGPGSGCSPKSRQRFDPALYHIICFDQRGAGRSLPHGDLRANTTAHLVADIEMIRELVGVDSWVVYGTSWGCTLALAYAQAHPQRVKGLVVGGVFLGTATEYDWLNNPEGLPRFRPQEYAAVLQFFGGALPAGTTLDKALLDVITGPDAARARRAAELFATYEGSACVLEPDMALMAEMLETDEHLIGHIAVELHYFVNQCFLTPNQLLADAAKLKDIPVMILQGGLDLVCPPATAYALHAALPSSSLQVIALCGHVATDAMEAARVQATTAMATRLGF</sequence>
<accession>A0A6N4R696</accession>
<evidence type="ECO:0000313" key="16">
    <source>
        <dbReference type="Proteomes" id="UP000320948"/>
    </source>
</evidence>
<dbReference type="InterPro" id="IPR029058">
    <property type="entry name" value="AB_hydrolase_fold"/>
</dbReference>
<dbReference type="InterPro" id="IPR002410">
    <property type="entry name" value="Peptidase_S33"/>
</dbReference>
<keyword evidence="6 11" id="KW-0031">Aminopeptidase</keyword>
<dbReference type="Proteomes" id="UP000320948">
    <property type="component" value="Unassembled WGS sequence"/>
</dbReference>
<evidence type="ECO:0000313" key="15">
    <source>
        <dbReference type="EMBL" id="TKW62046.1"/>
    </source>
</evidence>
<evidence type="ECO:0000256" key="13">
    <source>
        <dbReference type="RuleBase" id="RU003421"/>
    </source>
</evidence>
<proteinExistence type="inferred from homology"/>
<comment type="subcellular location">
    <subcellularLocation>
        <location evidence="2 11">Cytoplasm</location>
    </subcellularLocation>
</comment>
<dbReference type="InterPro" id="IPR005944">
    <property type="entry name" value="Pro_iminopeptidase"/>
</dbReference>
<evidence type="ECO:0000256" key="6">
    <source>
        <dbReference type="ARBA" id="ARBA00022438"/>
    </source>
</evidence>
<feature type="active site" description="Proton donor" evidence="12">
    <location>
        <position position="302"/>
    </location>
</feature>
<evidence type="ECO:0000256" key="9">
    <source>
        <dbReference type="ARBA" id="ARBA00022801"/>
    </source>
</evidence>
<evidence type="ECO:0000256" key="1">
    <source>
        <dbReference type="ARBA" id="ARBA00001585"/>
    </source>
</evidence>
<feature type="active site" evidence="12">
    <location>
        <position position="274"/>
    </location>
</feature>
<evidence type="ECO:0000256" key="11">
    <source>
        <dbReference type="PIRNR" id="PIRNR006431"/>
    </source>
</evidence>
<organism evidence="15 16">
    <name type="scientific">Blastochloris viridis</name>
    <name type="common">Rhodopseudomonas viridis</name>
    <dbReference type="NCBI Taxonomy" id="1079"/>
    <lineage>
        <taxon>Bacteria</taxon>
        <taxon>Pseudomonadati</taxon>
        <taxon>Pseudomonadota</taxon>
        <taxon>Alphaproteobacteria</taxon>
        <taxon>Hyphomicrobiales</taxon>
        <taxon>Blastochloridaceae</taxon>
        <taxon>Blastochloris</taxon>
    </lineage>
</organism>
<keyword evidence="9 11" id="KW-0378">Hydrolase</keyword>
<keyword evidence="8 11" id="KW-0645">Protease</keyword>
<evidence type="ECO:0000259" key="14">
    <source>
        <dbReference type="Pfam" id="PF00561"/>
    </source>
</evidence>
<dbReference type="EC" id="3.4.11.5" evidence="4 11"/>
<evidence type="ECO:0000256" key="4">
    <source>
        <dbReference type="ARBA" id="ARBA00012568"/>
    </source>
</evidence>
<name>A0A6N4R696_BLAVI</name>
<dbReference type="SUPFAM" id="SSF53474">
    <property type="entry name" value="alpha/beta-Hydrolases"/>
    <property type="match status" value="1"/>
</dbReference>
<evidence type="ECO:0000256" key="5">
    <source>
        <dbReference type="ARBA" id="ARBA00021843"/>
    </source>
</evidence>
<evidence type="ECO:0000256" key="12">
    <source>
        <dbReference type="PIRSR" id="PIRSR006431-1"/>
    </source>
</evidence>
<evidence type="ECO:0000256" key="7">
    <source>
        <dbReference type="ARBA" id="ARBA00022490"/>
    </source>
</evidence>
<dbReference type="GO" id="GO:0006508">
    <property type="term" value="P:proteolysis"/>
    <property type="evidence" value="ECO:0007669"/>
    <property type="project" value="UniProtKB-KW"/>
</dbReference>
<dbReference type="InterPro" id="IPR000073">
    <property type="entry name" value="AB_hydrolase_1"/>
</dbReference>
<protein>
    <recommendedName>
        <fullName evidence="5 11">Proline iminopeptidase</fullName>
        <shortName evidence="11">PIP</shortName>
        <ecNumber evidence="4 11">3.4.11.5</ecNumber>
    </recommendedName>
    <alternativeName>
        <fullName evidence="10 11">Prolyl aminopeptidase</fullName>
    </alternativeName>
</protein>
<keyword evidence="7 11" id="KW-0963">Cytoplasm</keyword>
<comment type="catalytic activity">
    <reaction evidence="1 11 13">
        <text>Release of N-terminal proline from a peptide.</text>
        <dbReference type="EC" id="3.4.11.5"/>
    </reaction>
</comment>
<dbReference type="PANTHER" id="PTHR43722">
    <property type="entry name" value="PROLINE IMINOPEPTIDASE"/>
    <property type="match status" value="1"/>
</dbReference>
<dbReference type="PIRSF" id="PIRSF006431">
    <property type="entry name" value="Pept_S33"/>
    <property type="match status" value="1"/>
</dbReference>
<dbReference type="AlphaFoldDB" id="A0A6N4R696"/>
<reference evidence="15 16" key="1">
    <citation type="journal article" date="2017" name="Nat. Commun.">
        <title>In situ click chemistry generation of cyclooxygenase-2 inhibitors.</title>
        <authorList>
            <person name="Bhardwaj A."/>
            <person name="Kaur J."/>
            <person name="Wuest M."/>
            <person name="Wuest F."/>
        </authorList>
    </citation>
    <scope>NUCLEOTIDE SEQUENCE [LARGE SCALE GENOMIC DNA]</scope>
    <source>
        <strain evidence="15">S2_018_000_R2_106</strain>
    </source>
</reference>
<evidence type="ECO:0000256" key="2">
    <source>
        <dbReference type="ARBA" id="ARBA00004496"/>
    </source>
</evidence>
<evidence type="ECO:0000256" key="10">
    <source>
        <dbReference type="ARBA" id="ARBA00029605"/>
    </source>
</evidence>
<dbReference type="Gene3D" id="3.40.50.1820">
    <property type="entry name" value="alpha/beta hydrolase"/>
    <property type="match status" value="1"/>
</dbReference>